<keyword evidence="11 13" id="KW-0472">Membrane</keyword>
<evidence type="ECO:0000313" key="16">
    <source>
        <dbReference type="Proteomes" id="UP001500280"/>
    </source>
</evidence>
<dbReference type="InterPro" id="IPR001915">
    <property type="entry name" value="Peptidase_M48"/>
</dbReference>
<sequence>MGICVRCGNQRDPASQSCPHCGAGSAQPAPPPLAVVPFVETPGPPTNSPASWPPPVSTSQVPGPKPQSSVGAKLRQLFTRPPGYQNVFVWLVTGMLRNPRGLIAALLTTWFNLPAAVMLGGVGMVVGGIAGFAGGAFGGHNQAQSLAENIPLLSTLFGSALLQGGGILGMLVGIAAGAIGGFLVGLLLPWLFLAAASPAEGIGRFLGQLLVAGLCGVLYTIYGIAAEGWRLRILEGARPPSRRERALIEPILQDCARRMGLASVPKLMMSDDRSINAAAGSRHIIVNRGFLEQFQYETEPLAGVLCHELTHWRNADAISSFFIRGVALPLYLSYTVCSWLLQMTRGTIAFIILFITWPIIVSIRYVLMPLQAAGCRAAEYRADQGAVFAGHREGIRQVLIKIQDTFDGAATGWDLAILATHPASELRLDRLEEPGVEYTLPDADGPIAPTPVLITGSLARD</sequence>
<organism evidence="15 16">
    <name type="scientific">Kribbella yunnanensis</name>
    <dbReference type="NCBI Taxonomy" id="190194"/>
    <lineage>
        <taxon>Bacteria</taxon>
        <taxon>Bacillati</taxon>
        <taxon>Actinomycetota</taxon>
        <taxon>Actinomycetes</taxon>
        <taxon>Propionibacteriales</taxon>
        <taxon>Kribbellaceae</taxon>
        <taxon>Kribbella</taxon>
    </lineage>
</organism>
<evidence type="ECO:0000256" key="4">
    <source>
        <dbReference type="ARBA" id="ARBA00022670"/>
    </source>
</evidence>
<feature type="domain" description="Peptidase M48" evidence="14">
    <location>
        <begin position="247"/>
        <end position="433"/>
    </location>
</feature>
<evidence type="ECO:0000256" key="2">
    <source>
        <dbReference type="ARBA" id="ARBA00004651"/>
    </source>
</evidence>
<gene>
    <name evidence="15" type="ORF">GCM10009745_81970</name>
</gene>
<evidence type="ECO:0000256" key="6">
    <source>
        <dbReference type="ARBA" id="ARBA00022723"/>
    </source>
</evidence>
<keyword evidence="8" id="KW-0862">Zinc</keyword>
<feature type="transmembrane region" description="Helical" evidence="13">
    <location>
        <begin position="347"/>
        <end position="367"/>
    </location>
</feature>
<dbReference type="Pfam" id="PF01435">
    <property type="entry name" value="Peptidase_M48"/>
    <property type="match status" value="1"/>
</dbReference>
<evidence type="ECO:0000256" key="9">
    <source>
        <dbReference type="ARBA" id="ARBA00022989"/>
    </source>
</evidence>
<evidence type="ECO:0000256" key="5">
    <source>
        <dbReference type="ARBA" id="ARBA00022692"/>
    </source>
</evidence>
<evidence type="ECO:0000256" key="10">
    <source>
        <dbReference type="ARBA" id="ARBA00023049"/>
    </source>
</evidence>
<protein>
    <submittedName>
        <fullName evidence="15">Zinc metalloprotease HtpX</fullName>
    </submittedName>
</protein>
<proteinExistence type="predicted"/>
<dbReference type="PANTHER" id="PTHR43221:SF1">
    <property type="entry name" value="PROTEASE HTPX"/>
    <property type="match status" value="1"/>
</dbReference>
<dbReference type="Proteomes" id="UP001500280">
    <property type="component" value="Unassembled WGS sequence"/>
</dbReference>
<evidence type="ECO:0000256" key="3">
    <source>
        <dbReference type="ARBA" id="ARBA00022475"/>
    </source>
</evidence>
<feature type="transmembrane region" description="Helical" evidence="13">
    <location>
        <begin position="160"/>
        <end position="193"/>
    </location>
</feature>
<accession>A0ABP4VDN0</accession>
<evidence type="ECO:0000256" key="12">
    <source>
        <dbReference type="SAM" id="MobiDB-lite"/>
    </source>
</evidence>
<feature type="transmembrane region" description="Helical" evidence="13">
    <location>
        <begin position="205"/>
        <end position="225"/>
    </location>
</feature>
<comment type="subcellular location">
    <subcellularLocation>
        <location evidence="2">Cell membrane</location>
        <topology evidence="2">Multi-pass membrane protein</topology>
    </subcellularLocation>
</comment>
<feature type="region of interest" description="Disordered" evidence="12">
    <location>
        <begin position="32"/>
        <end position="69"/>
    </location>
</feature>
<keyword evidence="4" id="KW-0645">Protease</keyword>
<keyword evidence="7" id="KW-0378">Hydrolase</keyword>
<evidence type="ECO:0000256" key="8">
    <source>
        <dbReference type="ARBA" id="ARBA00022833"/>
    </source>
</evidence>
<comment type="caution">
    <text evidence="15">The sequence shown here is derived from an EMBL/GenBank/DDBJ whole genome shotgun (WGS) entry which is preliminary data.</text>
</comment>
<evidence type="ECO:0000313" key="15">
    <source>
        <dbReference type="EMBL" id="GAA1720465.1"/>
    </source>
</evidence>
<feature type="transmembrane region" description="Helical" evidence="13">
    <location>
        <begin position="321"/>
        <end position="341"/>
    </location>
</feature>
<feature type="compositionally biased region" description="Pro residues" evidence="12">
    <location>
        <begin position="42"/>
        <end position="56"/>
    </location>
</feature>
<dbReference type="PANTHER" id="PTHR43221">
    <property type="entry name" value="PROTEASE HTPX"/>
    <property type="match status" value="1"/>
</dbReference>
<dbReference type="Gene3D" id="3.30.2010.10">
    <property type="entry name" value="Metalloproteases ('zincins'), catalytic domain"/>
    <property type="match status" value="1"/>
</dbReference>
<evidence type="ECO:0000259" key="14">
    <source>
        <dbReference type="Pfam" id="PF01435"/>
    </source>
</evidence>
<keyword evidence="16" id="KW-1185">Reference proteome</keyword>
<feature type="compositionally biased region" description="Polar residues" evidence="12">
    <location>
        <begin position="57"/>
        <end position="69"/>
    </location>
</feature>
<keyword evidence="6" id="KW-0479">Metal-binding</keyword>
<feature type="transmembrane region" description="Helical" evidence="13">
    <location>
        <begin position="117"/>
        <end position="139"/>
    </location>
</feature>
<dbReference type="EMBL" id="BAAANF010000034">
    <property type="protein sequence ID" value="GAA1720465.1"/>
    <property type="molecule type" value="Genomic_DNA"/>
</dbReference>
<evidence type="ECO:0000256" key="11">
    <source>
        <dbReference type="ARBA" id="ARBA00023136"/>
    </source>
</evidence>
<keyword evidence="5 13" id="KW-0812">Transmembrane</keyword>
<keyword evidence="3" id="KW-1003">Cell membrane</keyword>
<keyword evidence="10 15" id="KW-0482">Metalloprotease</keyword>
<dbReference type="GO" id="GO:0008237">
    <property type="term" value="F:metallopeptidase activity"/>
    <property type="evidence" value="ECO:0007669"/>
    <property type="project" value="UniProtKB-KW"/>
</dbReference>
<evidence type="ECO:0000256" key="7">
    <source>
        <dbReference type="ARBA" id="ARBA00022801"/>
    </source>
</evidence>
<evidence type="ECO:0000256" key="1">
    <source>
        <dbReference type="ARBA" id="ARBA00001947"/>
    </source>
</evidence>
<evidence type="ECO:0000256" key="13">
    <source>
        <dbReference type="SAM" id="Phobius"/>
    </source>
</evidence>
<name>A0ABP4VDN0_9ACTN</name>
<dbReference type="InterPro" id="IPR050083">
    <property type="entry name" value="HtpX_protease"/>
</dbReference>
<reference evidence="16" key="1">
    <citation type="journal article" date="2019" name="Int. J. Syst. Evol. Microbiol.">
        <title>The Global Catalogue of Microorganisms (GCM) 10K type strain sequencing project: providing services to taxonomists for standard genome sequencing and annotation.</title>
        <authorList>
            <consortium name="The Broad Institute Genomics Platform"/>
            <consortium name="The Broad Institute Genome Sequencing Center for Infectious Disease"/>
            <person name="Wu L."/>
            <person name="Ma J."/>
        </authorList>
    </citation>
    <scope>NUCLEOTIDE SEQUENCE [LARGE SCALE GENOMIC DNA]</scope>
    <source>
        <strain evidence="16">JCM 14307</strain>
    </source>
</reference>
<keyword evidence="9 13" id="KW-1133">Transmembrane helix</keyword>
<comment type="cofactor">
    <cofactor evidence="1">
        <name>Zn(2+)</name>
        <dbReference type="ChEBI" id="CHEBI:29105"/>
    </cofactor>
</comment>